<feature type="transmembrane region" description="Helical" evidence="1">
    <location>
        <begin position="20"/>
        <end position="42"/>
    </location>
</feature>
<evidence type="ECO:0000313" key="3">
    <source>
        <dbReference type="Proteomes" id="UP000475214"/>
    </source>
</evidence>
<gene>
    <name evidence="2" type="ORF">G1H10_24690</name>
</gene>
<accession>A0A6L9SH07</accession>
<organism evidence="2 3">
    <name type="scientific">Phytoactinopolyspora halotolerans</name>
    <dbReference type="NCBI Taxonomy" id="1981512"/>
    <lineage>
        <taxon>Bacteria</taxon>
        <taxon>Bacillati</taxon>
        <taxon>Actinomycetota</taxon>
        <taxon>Actinomycetes</taxon>
        <taxon>Jiangellales</taxon>
        <taxon>Jiangellaceae</taxon>
        <taxon>Phytoactinopolyspora</taxon>
    </lineage>
</organism>
<feature type="transmembrane region" description="Helical" evidence="1">
    <location>
        <begin position="88"/>
        <end position="108"/>
    </location>
</feature>
<keyword evidence="1" id="KW-1133">Transmembrane helix</keyword>
<feature type="transmembrane region" description="Helical" evidence="1">
    <location>
        <begin position="54"/>
        <end position="76"/>
    </location>
</feature>
<dbReference type="Proteomes" id="UP000475214">
    <property type="component" value="Unassembled WGS sequence"/>
</dbReference>
<reference evidence="2 3" key="1">
    <citation type="submission" date="2020-02" db="EMBL/GenBank/DDBJ databases">
        <authorList>
            <person name="Li X.-J."/>
            <person name="Han X.-M."/>
        </authorList>
    </citation>
    <scope>NUCLEOTIDE SEQUENCE [LARGE SCALE GENOMIC DNA]</scope>
    <source>
        <strain evidence="2 3">CCTCC AB 2017055</strain>
    </source>
</reference>
<sequence length="142" mass="14553">MAMDTINRAGNVVRVRENPLLRWALEIDGAVSALNGLAYVVAAGALSDLLGLPTALLVPAGAFLVVYGLVLVAMSMRSTVGRAVVRTVIVLNALWVADSIVVAASGWFDASTAGIVWILLQAAVVAGFAVAQAGGLRRAIAA</sequence>
<keyword evidence="1" id="KW-0812">Transmembrane</keyword>
<evidence type="ECO:0000313" key="2">
    <source>
        <dbReference type="EMBL" id="NEE03370.1"/>
    </source>
</evidence>
<dbReference type="AlphaFoldDB" id="A0A6L9SH07"/>
<dbReference type="EMBL" id="JAAGOA010000021">
    <property type="protein sequence ID" value="NEE03370.1"/>
    <property type="molecule type" value="Genomic_DNA"/>
</dbReference>
<proteinExistence type="predicted"/>
<protein>
    <submittedName>
        <fullName evidence="2">Uncharacterized protein</fullName>
    </submittedName>
</protein>
<evidence type="ECO:0000256" key="1">
    <source>
        <dbReference type="SAM" id="Phobius"/>
    </source>
</evidence>
<feature type="transmembrane region" description="Helical" evidence="1">
    <location>
        <begin position="114"/>
        <end position="136"/>
    </location>
</feature>
<comment type="caution">
    <text evidence="2">The sequence shown here is derived from an EMBL/GenBank/DDBJ whole genome shotgun (WGS) entry which is preliminary data.</text>
</comment>
<keyword evidence="3" id="KW-1185">Reference proteome</keyword>
<dbReference type="RefSeq" id="WP_163742975.1">
    <property type="nucleotide sequence ID" value="NZ_JAAGOA010000021.1"/>
</dbReference>
<name>A0A6L9SH07_9ACTN</name>
<keyword evidence="1" id="KW-0472">Membrane</keyword>